<dbReference type="RefSeq" id="XP_075107220.1">
    <property type="nucleotide sequence ID" value="XM_075251119.1"/>
</dbReference>
<proteinExistence type="predicted"/>
<reference evidence="2" key="2">
    <citation type="submission" date="2025-08" db="UniProtKB">
        <authorList>
            <consortium name="RefSeq"/>
        </authorList>
    </citation>
    <scope>IDENTIFICATION</scope>
    <source>
        <tissue evidence="2">Leaf</tissue>
    </source>
</reference>
<sequence length="262" mass="30293">MDFVTGLPRTLRGYDSVRVIVDLLTKLAHFLPVKTTYGGVRYAQIFMNEIVRLHGVPVSIISDRGSQFTSRFWKSSQEALVQEVIDKVKLIRQRLLTAQSREKSYADKRRRDLVFTTGDKVFLRVSHMKGAMRFGKRGKLSPRFIGPYEILDRVGAVAYHLALPPVLSFIHPIFHVSMLRKYLSDSSQVFQAPTIPLDKKLSYEEEPMAIVDRQIRKLRSKEIEFVKFLGRNHTVEETTWEVEDAMRVKYPHLFQSTGIHLS</sequence>
<evidence type="ECO:0000313" key="1">
    <source>
        <dbReference type="Proteomes" id="UP000790787"/>
    </source>
</evidence>
<evidence type="ECO:0000313" key="2">
    <source>
        <dbReference type="RefSeq" id="XP_075107220.1"/>
    </source>
</evidence>
<name>A0AC58UCM9_TOBAC</name>
<organism evidence="1 2">
    <name type="scientific">Nicotiana tabacum</name>
    <name type="common">Common tobacco</name>
    <dbReference type="NCBI Taxonomy" id="4097"/>
    <lineage>
        <taxon>Eukaryota</taxon>
        <taxon>Viridiplantae</taxon>
        <taxon>Streptophyta</taxon>
        <taxon>Embryophyta</taxon>
        <taxon>Tracheophyta</taxon>
        <taxon>Spermatophyta</taxon>
        <taxon>Magnoliopsida</taxon>
        <taxon>eudicotyledons</taxon>
        <taxon>Gunneridae</taxon>
        <taxon>Pentapetalae</taxon>
        <taxon>asterids</taxon>
        <taxon>lamiids</taxon>
        <taxon>Solanales</taxon>
        <taxon>Solanaceae</taxon>
        <taxon>Nicotianoideae</taxon>
        <taxon>Nicotianeae</taxon>
        <taxon>Nicotiana</taxon>
    </lineage>
</organism>
<accession>A0AC58UCM9</accession>
<protein>
    <submittedName>
        <fullName evidence="2">Uncharacterized protein LOC142180177</fullName>
    </submittedName>
</protein>
<gene>
    <name evidence="2" type="primary">LOC142180177</name>
</gene>
<dbReference type="Proteomes" id="UP000790787">
    <property type="component" value="Chromosome 4"/>
</dbReference>
<reference evidence="1" key="1">
    <citation type="journal article" date="2014" name="Nat. Commun.">
        <title>The tobacco genome sequence and its comparison with those of tomato and potato.</title>
        <authorList>
            <person name="Sierro N."/>
            <person name="Battey J.N."/>
            <person name="Ouadi S."/>
            <person name="Bakaher N."/>
            <person name="Bovet L."/>
            <person name="Willig A."/>
            <person name="Goepfert S."/>
            <person name="Peitsch M.C."/>
            <person name="Ivanov N.V."/>
        </authorList>
    </citation>
    <scope>NUCLEOTIDE SEQUENCE [LARGE SCALE GENOMIC DNA]</scope>
</reference>
<keyword evidence="1" id="KW-1185">Reference proteome</keyword>